<dbReference type="Proteomes" id="UP000276133">
    <property type="component" value="Unassembled WGS sequence"/>
</dbReference>
<evidence type="ECO:0000313" key="3">
    <source>
        <dbReference type="Proteomes" id="UP000276133"/>
    </source>
</evidence>
<dbReference type="EMBL" id="REGN01001707">
    <property type="protein sequence ID" value="RNA33045.1"/>
    <property type="molecule type" value="Genomic_DNA"/>
</dbReference>
<accession>A0A3M7SBK7</accession>
<protein>
    <submittedName>
        <fullName evidence="2">Uncharacterized protein</fullName>
    </submittedName>
</protein>
<reference evidence="2 3" key="1">
    <citation type="journal article" date="2018" name="Sci. Rep.">
        <title>Genomic signatures of local adaptation to the degree of environmental predictability in rotifers.</title>
        <authorList>
            <person name="Franch-Gras L."/>
            <person name="Hahn C."/>
            <person name="Garcia-Roger E.M."/>
            <person name="Carmona M.J."/>
            <person name="Serra M."/>
            <person name="Gomez A."/>
        </authorList>
    </citation>
    <scope>NUCLEOTIDE SEQUENCE [LARGE SCALE GENOMIC DNA]</scope>
    <source>
        <strain evidence="2">HYR1</strain>
    </source>
</reference>
<proteinExistence type="predicted"/>
<keyword evidence="1" id="KW-1133">Transmembrane helix</keyword>
<organism evidence="2 3">
    <name type="scientific">Brachionus plicatilis</name>
    <name type="common">Marine rotifer</name>
    <name type="synonym">Brachionus muelleri</name>
    <dbReference type="NCBI Taxonomy" id="10195"/>
    <lineage>
        <taxon>Eukaryota</taxon>
        <taxon>Metazoa</taxon>
        <taxon>Spiralia</taxon>
        <taxon>Gnathifera</taxon>
        <taxon>Rotifera</taxon>
        <taxon>Eurotatoria</taxon>
        <taxon>Monogononta</taxon>
        <taxon>Pseudotrocha</taxon>
        <taxon>Ploima</taxon>
        <taxon>Brachionidae</taxon>
        <taxon>Brachionus</taxon>
    </lineage>
</organism>
<keyword evidence="3" id="KW-1185">Reference proteome</keyword>
<evidence type="ECO:0000256" key="1">
    <source>
        <dbReference type="SAM" id="Phobius"/>
    </source>
</evidence>
<gene>
    <name evidence="2" type="ORF">BpHYR1_008429</name>
</gene>
<keyword evidence="1" id="KW-0472">Membrane</keyword>
<keyword evidence="1" id="KW-0812">Transmembrane</keyword>
<feature type="transmembrane region" description="Helical" evidence="1">
    <location>
        <begin position="20"/>
        <end position="46"/>
    </location>
</feature>
<evidence type="ECO:0000313" key="2">
    <source>
        <dbReference type="EMBL" id="RNA33045.1"/>
    </source>
</evidence>
<name>A0A3M7SBK7_BRAPC</name>
<sequence length="60" mass="6720">MANIIFDLFQSHKVKLHSNLAGFCLPAIDLVIFCNCNFLGIIFSAFSVNLKKTSLNLARF</sequence>
<dbReference type="AlphaFoldDB" id="A0A3M7SBK7"/>
<comment type="caution">
    <text evidence="2">The sequence shown here is derived from an EMBL/GenBank/DDBJ whole genome shotgun (WGS) entry which is preliminary data.</text>
</comment>